<feature type="region of interest" description="Disordered" evidence="1">
    <location>
        <begin position="379"/>
        <end position="415"/>
    </location>
</feature>
<dbReference type="AlphaFoldDB" id="A0A5N6DMM6"/>
<dbReference type="PANTHER" id="PTHR39599">
    <property type="entry name" value="GPI-ANCHORED PROTEIN (EUROFUNG)-RELATED-RELATED"/>
    <property type="match status" value="1"/>
</dbReference>
<evidence type="ECO:0000256" key="1">
    <source>
        <dbReference type="SAM" id="MobiDB-lite"/>
    </source>
</evidence>
<feature type="compositionally biased region" description="Low complexity" evidence="1">
    <location>
        <begin position="379"/>
        <end position="401"/>
    </location>
</feature>
<dbReference type="VEuPathDB" id="FungiDB:BDV34DRAFT_224434"/>
<name>A0A5N6DMM6_ASPPA</name>
<proteinExistence type="predicted"/>
<evidence type="ECO:0000313" key="3">
    <source>
        <dbReference type="Proteomes" id="UP000326532"/>
    </source>
</evidence>
<organism evidence="2 3">
    <name type="scientific">Aspergillus parasiticus</name>
    <dbReference type="NCBI Taxonomy" id="5067"/>
    <lineage>
        <taxon>Eukaryota</taxon>
        <taxon>Fungi</taxon>
        <taxon>Dikarya</taxon>
        <taxon>Ascomycota</taxon>
        <taxon>Pezizomycotina</taxon>
        <taxon>Eurotiomycetes</taxon>
        <taxon>Eurotiomycetidae</taxon>
        <taxon>Eurotiales</taxon>
        <taxon>Aspergillaceae</taxon>
        <taxon>Aspergillus</taxon>
        <taxon>Aspergillus subgen. Circumdati</taxon>
    </lineage>
</organism>
<sequence length="555" mass="59343">MSATAAVGDIAGIATLIGQIYNAIGNHIIEKETLIMLLKDYEYRLIADQPYLARGLELRHCQPHAMNLYEKFVLLGEWLAAKHIRLQNAQGSLLSRRRWKFPWKFSGKKRVVFQQFLDHVQHASDRLVDCVNGSPHIFQAQMLVIPFLAWALGPAPLAVQALADGNSSIYHQKADLDTYKILQRNAAIQNQLSQTSARGIKKMSDDEGEKFFLDYWYFGETNQTDLQSPQTPQKRQSNLHPRMYPYQPSHSLDLGETYDSHGWMGQFSPLLRREFKCPAGTNSCTSINRPNSCCSTGSTCELVDDTGSGDVGCCPEGENCSGTIGSCQQGYTSCPASLGGGCCIPGYECVSGGCANVYTVTITVSSTVLVSTVTDTVPATSTVSSSSSSSSSTTRSSSESTGEFTPPARPTSLSTATASQTGSICPIGFYACSAVYQGGCCRTGRDCDTSSCPQTPSTTITTNDRTIVVPAETEAPPATTGRCASGWFRCADAAGGGCCPTGFACGSSCTAQETATATGTVAKEQPTNSAGDRNLPEGMKMVGISLLLGLLWTIS</sequence>
<keyword evidence="3" id="KW-1185">Reference proteome</keyword>
<dbReference type="PANTHER" id="PTHR39599:SF2">
    <property type="entry name" value="ANCHORED PROTEIN, PUTATIVE (AFU_ORTHOLOGUE AFUA_1G09650)-RELATED"/>
    <property type="match status" value="1"/>
</dbReference>
<dbReference type="Proteomes" id="UP000326532">
    <property type="component" value="Unassembled WGS sequence"/>
</dbReference>
<evidence type="ECO:0008006" key="4">
    <source>
        <dbReference type="Google" id="ProtNLM"/>
    </source>
</evidence>
<dbReference type="EMBL" id="ML734963">
    <property type="protein sequence ID" value="KAB8206381.1"/>
    <property type="molecule type" value="Genomic_DNA"/>
</dbReference>
<accession>A0A5N6DMM6</accession>
<reference evidence="2 3" key="1">
    <citation type="submission" date="2019-04" db="EMBL/GenBank/DDBJ databases">
        <title>Fungal friends and foes A comparative genomics study of 23 Aspergillus species from section Flavi.</title>
        <authorList>
            <consortium name="DOE Joint Genome Institute"/>
            <person name="Kjaerbolling I."/>
            <person name="Vesth T.C."/>
            <person name="Frisvad J.C."/>
            <person name="Nybo J.L."/>
            <person name="Theobald S."/>
            <person name="Kildgaard S."/>
            <person name="Petersen T.I."/>
            <person name="Kuo A."/>
            <person name="Sato A."/>
            <person name="Lyhne E.K."/>
            <person name="Kogle M.E."/>
            <person name="Wiebenga A."/>
            <person name="Kun R.S."/>
            <person name="Lubbers R.J."/>
            <person name="Makela M.R."/>
            <person name="Barry K."/>
            <person name="Chovatia M."/>
            <person name="Clum A."/>
            <person name="Daum C."/>
            <person name="Haridas S."/>
            <person name="He G."/>
            <person name="LaButti K."/>
            <person name="Lipzen A."/>
            <person name="Mondo S."/>
            <person name="Pangilinan J."/>
            <person name="Riley R."/>
            <person name="Salamov A."/>
            <person name="Simmons B.A."/>
            <person name="Magnuson J.K."/>
            <person name="Henrissat B."/>
            <person name="Mortensen U.H."/>
            <person name="Larsen T.O."/>
            <person name="De vries R.P."/>
            <person name="Grigoriev I.V."/>
            <person name="Machida M."/>
            <person name="Baker S.E."/>
            <person name="Andersen M.R."/>
        </authorList>
    </citation>
    <scope>NUCLEOTIDE SEQUENCE [LARGE SCALE GENOMIC DNA]</scope>
    <source>
        <strain evidence="2 3">CBS 117618</strain>
    </source>
</reference>
<evidence type="ECO:0000313" key="2">
    <source>
        <dbReference type="EMBL" id="KAB8206381.1"/>
    </source>
</evidence>
<protein>
    <recommendedName>
        <fullName evidence="4">GPI anchored protein</fullName>
    </recommendedName>
</protein>
<gene>
    <name evidence="2" type="ORF">BDV34DRAFT_224434</name>
</gene>